<gene>
    <name evidence="6" type="ORF">EMEDMD4_1060015</name>
</gene>
<dbReference type="RefSeq" id="WP_180161270.1">
    <property type="nucleotide sequence ID" value="NZ_CABFNB010000009.1"/>
</dbReference>
<accession>A0A508WQ14</accession>
<evidence type="ECO:0000256" key="1">
    <source>
        <dbReference type="ARBA" id="ARBA00009437"/>
    </source>
</evidence>
<dbReference type="Pfam" id="PF03466">
    <property type="entry name" value="LysR_substrate"/>
    <property type="match status" value="1"/>
</dbReference>
<dbReference type="EMBL" id="CABFNB010000009">
    <property type="protein sequence ID" value="VTZ59333.1"/>
    <property type="molecule type" value="Genomic_DNA"/>
</dbReference>
<keyword evidence="3" id="KW-0238">DNA-binding</keyword>
<reference evidence="6" key="1">
    <citation type="submission" date="2019-06" db="EMBL/GenBank/DDBJ databases">
        <authorList>
            <person name="Le Quere A."/>
            <person name="Colella S."/>
        </authorList>
    </citation>
    <scope>NUCLEOTIDE SEQUENCE</scope>
    <source>
        <strain evidence="6">EmedicaeMD41</strain>
    </source>
</reference>
<dbReference type="AlphaFoldDB" id="A0A508WQ14"/>
<comment type="similarity">
    <text evidence="1">Belongs to the LysR transcriptional regulatory family.</text>
</comment>
<keyword evidence="2" id="KW-0805">Transcription regulation</keyword>
<evidence type="ECO:0000259" key="5">
    <source>
        <dbReference type="PROSITE" id="PS50931"/>
    </source>
</evidence>
<evidence type="ECO:0000256" key="2">
    <source>
        <dbReference type="ARBA" id="ARBA00023015"/>
    </source>
</evidence>
<dbReference type="SUPFAM" id="SSF53850">
    <property type="entry name" value="Periplasmic binding protein-like II"/>
    <property type="match status" value="1"/>
</dbReference>
<dbReference type="InterPro" id="IPR036388">
    <property type="entry name" value="WH-like_DNA-bd_sf"/>
</dbReference>
<dbReference type="Gene3D" id="1.10.10.10">
    <property type="entry name" value="Winged helix-like DNA-binding domain superfamily/Winged helix DNA-binding domain"/>
    <property type="match status" value="1"/>
</dbReference>
<keyword evidence="4" id="KW-0804">Transcription</keyword>
<dbReference type="GO" id="GO:0003700">
    <property type="term" value="F:DNA-binding transcription factor activity"/>
    <property type="evidence" value="ECO:0007669"/>
    <property type="project" value="InterPro"/>
</dbReference>
<dbReference type="Pfam" id="PF00126">
    <property type="entry name" value="HTH_1"/>
    <property type="match status" value="1"/>
</dbReference>
<protein>
    <submittedName>
        <fullName evidence="6">LysR family transcriptional regulator</fullName>
    </submittedName>
</protein>
<dbReference type="FunFam" id="1.10.10.10:FF:000001">
    <property type="entry name" value="LysR family transcriptional regulator"/>
    <property type="match status" value="1"/>
</dbReference>
<sequence length="295" mass="32472">MKGILNEMAGMVAFVRTVETGSFSAAAKSLGLTPSAASKSVSRLELLLGAKLFRRSTRTLSLTHEGDAFYGLVMPLMRQIESATEVVRPKHQASGHLRVGLPGDLGIQILKPVFTEFMSEHPAISFEISTTDRHVDILREKFDVVFRVGEVQQNALISRTIAHLDMALVASPIFVAQWGLVEDVRRLQKLPFARYTMAGRYYPIRFVNGTEIVPEGRVDLDSASAIREAVISGVGAGHLVRRLVQEDIDQGRIIELLPSMKLQTVPLQAIHVSGNMPPHRLTLLVNFVAGAMRRA</sequence>
<proteinExistence type="inferred from homology"/>
<dbReference type="PANTHER" id="PTHR30537:SF5">
    <property type="entry name" value="HTH-TYPE TRANSCRIPTIONAL ACTIVATOR TTDR-RELATED"/>
    <property type="match status" value="1"/>
</dbReference>
<dbReference type="Proteomes" id="UP000507954">
    <property type="component" value="Unassembled WGS sequence"/>
</dbReference>
<dbReference type="CDD" id="cd08422">
    <property type="entry name" value="PBP2_CrgA_like"/>
    <property type="match status" value="1"/>
</dbReference>
<dbReference type="Gene3D" id="3.40.190.290">
    <property type="match status" value="1"/>
</dbReference>
<dbReference type="SUPFAM" id="SSF46785">
    <property type="entry name" value="Winged helix' DNA-binding domain"/>
    <property type="match status" value="1"/>
</dbReference>
<dbReference type="InterPro" id="IPR058163">
    <property type="entry name" value="LysR-type_TF_proteobact-type"/>
</dbReference>
<dbReference type="PANTHER" id="PTHR30537">
    <property type="entry name" value="HTH-TYPE TRANSCRIPTIONAL REGULATOR"/>
    <property type="match status" value="1"/>
</dbReference>
<organism evidence="6">
    <name type="scientific">Sinorhizobium medicae</name>
    <dbReference type="NCBI Taxonomy" id="110321"/>
    <lineage>
        <taxon>Bacteria</taxon>
        <taxon>Pseudomonadati</taxon>
        <taxon>Pseudomonadota</taxon>
        <taxon>Alphaproteobacteria</taxon>
        <taxon>Hyphomicrobiales</taxon>
        <taxon>Rhizobiaceae</taxon>
        <taxon>Sinorhizobium/Ensifer group</taxon>
        <taxon>Sinorhizobium</taxon>
    </lineage>
</organism>
<evidence type="ECO:0000313" key="6">
    <source>
        <dbReference type="EMBL" id="VTZ59333.1"/>
    </source>
</evidence>
<evidence type="ECO:0000256" key="4">
    <source>
        <dbReference type="ARBA" id="ARBA00023163"/>
    </source>
</evidence>
<dbReference type="InterPro" id="IPR036390">
    <property type="entry name" value="WH_DNA-bd_sf"/>
</dbReference>
<feature type="domain" description="HTH lysR-type" evidence="5">
    <location>
        <begin position="6"/>
        <end position="63"/>
    </location>
</feature>
<name>A0A508WQ14_9HYPH</name>
<dbReference type="PRINTS" id="PR00039">
    <property type="entry name" value="HTHLYSR"/>
</dbReference>
<evidence type="ECO:0000256" key="3">
    <source>
        <dbReference type="ARBA" id="ARBA00023125"/>
    </source>
</evidence>
<dbReference type="PROSITE" id="PS50931">
    <property type="entry name" value="HTH_LYSR"/>
    <property type="match status" value="1"/>
</dbReference>
<dbReference type="GO" id="GO:0003677">
    <property type="term" value="F:DNA binding"/>
    <property type="evidence" value="ECO:0007669"/>
    <property type="project" value="UniProtKB-KW"/>
</dbReference>
<dbReference type="InterPro" id="IPR005119">
    <property type="entry name" value="LysR_subst-bd"/>
</dbReference>
<dbReference type="InterPro" id="IPR000847">
    <property type="entry name" value="LysR_HTH_N"/>
</dbReference>